<dbReference type="EMBL" id="KV454002">
    <property type="protein sequence ID" value="ODQ47190.1"/>
    <property type="molecule type" value="Genomic_DNA"/>
</dbReference>
<evidence type="ECO:0000256" key="7">
    <source>
        <dbReference type="SAM" id="MobiDB-lite"/>
    </source>
</evidence>
<evidence type="ECO:0000256" key="6">
    <source>
        <dbReference type="RuleBase" id="RU366065"/>
    </source>
</evidence>
<evidence type="ECO:0000313" key="8">
    <source>
        <dbReference type="EMBL" id="ODQ47190.1"/>
    </source>
</evidence>
<dbReference type="GO" id="GO:0030008">
    <property type="term" value="C:TRAPP complex"/>
    <property type="evidence" value="ECO:0007669"/>
    <property type="project" value="UniProtKB-UniRule"/>
</dbReference>
<dbReference type="GO" id="GO:0005794">
    <property type="term" value="C:Golgi apparatus"/>
    <property type="evidence" value="ECO:0007669"/>
    <property type="project" value="UniProtKB-SubCell"/>
</dbReference>
<feature type="region of interest" description="Disordered" evidence="7">
    <location>
        <begin position="28"/>
        <end position="47"/>
    </location>
</feature>
<dbReference type="Proteomes" id="UP000094455">
    <property type="component" value="Unassembled WGS sequence"/>
</dbReference>
<keyword evidence="2 6" id="KW-0256">Endoplasmic reticulum</keyword>
<protein>
    <recommendedName>
        <fullName evidence="6">Trafficking protein particle complex subunit</fullName>
    </recommendedName>
</protein>
<dbReference type="SMART" id="SM01399">
    <property type="entry name" value="Sybindin"/>
    <property type="match status" value="1"/>
</dbReference>
<gene>
    <name evidence="8" type="ORF">PICMEDRAFT_31937</name>
</gene>
<comment type="subunit">
    <text evidence="6">Part of the multisubunit transport protein particle (TRAPP) complex.</text>
</comment>
<keyword evidence="1 6" id="KW-0813">Transport</keyword>
<comment type="similarity">
    <text evidence="5">Belongs to the TRAPP small subunits family. BET5 subfamily.</text>
</comment>
<dbReference type="Pfam" id="PF04099">
    <property type="entry name" value="Sybindin"/>
    <property type="match status" value="1"/>
</dbReference>
<evidence type="ECO:0000256" key="4">
    <source>
        <dbReference type="ARBA" id="ARBA00023034"/>
    </source>
</evidence>
<dbReference type="PANTHER" id="PTHR23249:SF16">
    <property type="entry name" value="TRAFFICKING PROTEIN PARTICLE COMPLEX SUBUNIT 1"/>
    <property type="match status" value="1"/>
</dbReference>
<comment type="subcellular location">
    <subcellularLocation>
        <location evidence="6">Endoplasmic reticulum</location>
    </subcellularLocation>
    <subcellularLocation>
        <location evidence="6">Golgi apparatus</location>
        <location evidence="6">cis-Golgi network</location>
    </subcellularLocation>
</comment>
<organism evidence="8 9">
    <name type="scientific">Pichia membranifaciens NRRL Y-2026</name>
    <dbReference type="NCBI Taxonomy" id="763406"/>
    <lineage>
        <taxon>Eukaryota</taxon>
        <taxon>Fungi</taxon>
        <taxon>Dikarya</taxon>
        <taxon>Ascomycota</taxon>
        <taxon>Saccharomycotina</taxon>
        <taxon>Pichiomycetes</taxon>
        <taxon>Pichiales</taxon>
        <taxon>Pichiaceae</taxon>
        <taxon>Pichia</taxon>
    </lineage>
</organism>
<dbReference type="STRING" id="763406.A0A1E3NM33"/>
<dbReference type="OrthoDB" id="3364529at2759"/>
<evidence type="ECO:0000256" key="2">
    <source>
        <dbReference type="ARBA" id="ARBA00022824"/>
    </source>
</evidence>
<evidence type="ECO:0000256" key="1">
    <source>
        <dbReference type="ARBA" id="ARBA00022448"/>
    </source>
</evidence>
<dbReference type="InterPro" id="IPR007233">
    <property type="entry name" value="TRAPPC"/>
</dbReference>
<reference evidence="8 9" key="1">
    <citation type="journal article" date="2016" name="Proc. Natl. Acad. Sci. U.S.A.">
        <title>Comparative genomics of biotechnologically important yeasts.</title>
        <authorList>
            <person name="Riley R."/>
            <person name="Haridas S."/>
            <person name="Wolfe K.H."/>
            <person name="Lopes M.R."/>
            <person name="Hittinger C.T."/>
            <person name="Goeker M."/>
            <person name="Salamov A.A."/>
            <person name="Wisecaver J.H."/>
            <person name="Long T.M."/>
            <person name="Calvey C.H."/>
            <person name="Aerts A.L."/>
            <person name="Barry K.W."/>
            <person name="Choi C."/>
            <person name="Clum A."/>
            <person name="Coughlan A.Y."/>
            <person name="Deshpande S."/>
            <person name="Douglass A.P."/>
            <person name="Hanson S.J."/>
            <person name="Klenk H.-P."/>
            <person name="LaButti K.M."/>
            <person name="Lapidus A."/>
            <person name="Lindquist E.A."/>
            <person name="Lipzen A.M."/>
            <person name="Meier-Kolthoff J.P."/>
            <person name="Ohm R.A."/>
            <person name="Otillar R.P."/>
            <person name="Pangilinan J.L."/>
            <person name="Peng Y."/>
            <person name="Rokas A."/>
            <person name="Rosa C.A."/>
            <person name="Scheuner C."/>
            <person name="Sibirny A.A."/>
            <person name="Slot J.C."/>
            <person name="Stielow J.B."/>
            <person name="Sun H."/>
            <person name="Kurtzman C.P."/>
            <person name="Blackwell M."/>
            <person name="Grigoriev I.V."/>
            <person name="Jeffries T.W."/>
        </authorList>
    </citation>
    <scope>NUCLEOTIDE SEQUENCE [LARGE SCALE GENOMIC DNA]</scope>
    <source>
        <strain evidence="8 9">NRRL Y-2026</strain>
    </source>
</reference>
<dbReference type="GO" id="GO:0005783">
    <property type="term" value="C:endoplasmic reticulum"/>
    <property type="evidence" value="ECO:0007669"/>
    <property type="project" value="UniProtKB-SubCell"/>
</dbReference>
<dbReference type="RefSeq" id="XP_019018303.1">
    <property type="nucleotide sequence ID" value="XM_019162731.1"/>
</dbReference>
<keyword evidence="9" id="KW-1185">Reference proteome</keyword>
<dbReference type="GO" id="GO:0006888">
    <property type="term" value="P:endoplasmic reticulum to Golgi vesicle-mediated transport"/>
    <property type="evidence" value="ECO:0007669"/>
    <property type="project" value="UniProtKB-UniRule"/>
</dbReference>
<evidence type="ECO:0000313" key="9">
    <source>
        <dbReference type="Proteomes" id="UP000094455"/>
    </source>
</evidence>
<dbReference type="InterPro" id="IPR011012">
    <property type="entry name" value="Longin-like_dom_sf"/>
</dbReference>
<evidence type="ECO:0000256" key="3">
    <source>
        <dbReference type="ARBA" id="ARBA00022892"/>
    </source>
</evidence>
<keyword evidence="4 6" id="KW-0333">Golgi apparatus</keyword>
<dbReference type="AlphaFoldDB" id="A0A1E3NM33"/>
<evidence type="ECO:0000256" key="5">
    <source>
        <dbReference type="ARBA" id="ARBA00038167"/>
    </source>
</evidence>
<dbReference type="PANTHER" id="PTHR23249">
    <property type="entry name" value="TRAFFICKING PROTEIN PARTICLE COMPLEX SUBUNIT"/>
    <property type="match status" value="1"/>
</dbReference>
<sequence>MAVHSFWIFNRHTLCVFHREYNHQTPYKPQVSGNTTSGAAGTGAGAGAGTDKAVRLYPGRVNVLNDSNESKLLYGMIHSLRNIANELTLPKQDGETSEPAASSEFGNSLQLNNNNKVYTLNTLHYKMQILETLSGLKMVVLTDVAHRNLLAQLQSVYTTVWVPLIVDNGMAAVELAAGEVISPSLRGDVSAADRRTNHREAAFVSKVDALLLS</sequence>
<dbReference type="Gene3D" id="3.30.450.70">
    <property type="match status" value="1"/>
</dbReference>
<name>A0A1E3NM33_9ASCO</name>
<dbReference type="GeneID" id="30179418"/>
<dbReference type="SUPFAM" id="SSF64356">
    <property type="entry name" value="SNARE-like"/>
    <property type="match status" value="1"/>
</dbReference>
<accession>A0A1E3NM33</accession>
<keyword evidence="3 6" id="KW-0931">ER-Golgi transport</keyword>
<proteinExistence type="inferred from homology"/>